<evidence type="ECO:0000256" key="3">
    <source>
        <dbReference type="PROSITE-ProRule" id="PRU01282"/>
    </source>
</evidence>
<dbReference type="PANTHER" id="PTHR30041">
    <property type="entry name" value="ARSENATE REDUCTASE"/>
    <property type="match status" value="1"/>
</dbReference>
<comment type="similarity">
    <text evidence="1 3">Belongs to the ArsC family.</text>
</comment>
<evidence type="ECO:0000256" key="1">
    <source>
        <dbReference type="ARBA" id="ARBA00007198"/>
    </source>
</evidence>
<keyword evidence="2 4" id="KW-0560">Oxidoreductase</keyword>
<dbReference type="InterPro" id="IPR006660">
    <property type="entry name" value="Arsenate_reductase-like"/>
</dbReference>
<dbReference type="Pfam" id="PF03960">
    <property type="entry name" value="ArsC"/>
    <property type="match status" value="1"/>
</dbReference>
<accession>A0ABS4BPN4</accession>
<dbReference type="Proteomes" id="UP000670776">
    <property type="component" value="Unassembled WGS sequence"/>
</dbReference>
<dbReference type="CDD" id="cd03034">
    <property type="entry name" value="ArsC_ArsC"/>
    <property type="match status" value="1"/>
</dbReference>
<comment type="caution">
    <text evidence="4">The sequence shown here is derived from an EMBL/GenBank/DDBJ whole genome shotgun (WGS) entry which is preliminary data.</text>
</comment>
<evidence type="ECO:0000313" key="4">
    <source>
        <dbReference type="EMBL" id="MBP0902521.1"/>
    </source>
</evidence>
<sequence length="113" mass="12916">MIKILHNNRCSKSRCGVEFLEASGKPFEIVKYLDETLSAKELKDIIKLLKIKPIDLVRKNEAIWKTEFKNKTLSDDEIVDAMVKNPKLIERPIVINGNKAVIGRPTEKISEII</sequence>
<reference evidence="4 5" key="1">
    <citation type="submission" date="2021-04" db="EMBL/GenBank/DDBJ databases">
        <title>Mariniflexile gromovii gen. nov., sp. nov., a gliding bacterium isolated from the sea urchin Strongylocentrotus intermedius.</title>
        <authorList>
            <person name="Ko S."/>
            <person name="Le V."/>
            <person name="Ahn C.-Y."/>
            <person name="Oh H.-M."/>
        </authorList>
    </citation>
    <scope>NUCLEOTIDE SEQUENCE [LARGE SCALE GENOMIC DNA]</scope>
    <source>
        <strain evidence="4 5">KCTC 12570</strain>
    </source>
</reference>
<dbReference type="Gene3D" id="3.40.30.10">
    <property type="entry name" value="Glutaredoxin"/>
    <property type="match status" value="1"/>
</dbReference>
<dbReference type="InterPro" id="IPR036249">
    <property type="entry name" value="Thioredoxin-like_sf"/>
</dbReference>
<protein>
    <submittedName>
        <fullName evidence="4">Arsenate reductase (Glutaredoxin)</fullName>
        <ecNumber evidence="4">1.20.4.1</ecNumber>
    </submittedName>
</protein>
<dbReference type="PROSITE" id="PS51353">
    <property type="entry name" value="ARSC"/>
    <property type="match status" value="1"/>
</dbReference>
<proteinExistence type="inferred from homology"/>
<dbReference type="RefSeq" id="WP_209652030.1">
    <property type="nucleotide sequence ID" value="NZ_JAGJCB010000001.1"/>
</dbReference>
<dbReference type="NCBIfam" id="TIGR00014">
    <property type="entry name" value="arsC"/>
    <property type="match status" value="1"/>
</dbReference>
<dbReference type="GO" id="GO:0008794">
    <property type="term" value="F:arsenate reductase (glutaredoxin) activity"/>
    <property type="evidence" value="ECO:0007669"/>
    <property type="project" value="UniProtKB-EC"/>
</dbReference>
<evidence type="ECO:0000256" key="2">
    <source>
        <dbReference type="ARBA" id="ARBA00023002"/>
    </source>
</evidence>
<dbReference type="InterPro" id="IPR006659">
    <property type="entry name" value="Arsenate_reductase"/>
</dbReference>
<dbReference type="PANTHER" id="PTHR30041:SF4">
    <property type="entry name" value="ARSENATE REDUCTASE"/>
    <property type="match status" value="1"/>
</dbReference>
<dbReference type="SUPFAM" id="SSF52833">
    <property type="entry name" value="Thioredoxin-like"/>
    <property type="match status" value="1"/>
</dbReference>
<organism evidence="4 5">
    <name type="scientific">Mariniflexile gromovii</name>
    <dbReference type="NCBI Taxonomy" id="362523"/>
    <lineage>
        <taxon>Bacteria</taxon>
        <taxon>Pseudomonadati</taxon>
        <taxon>Bacteroidota</taxon>
        <taxon>Flavobacteriia</taxon>
        <taxon>Flavobacteriales</taxon>
        <taxon>Flavobacteriaceae</taxon>
        <taxon>Mariniflexile</taxon>
    </lineage>
</organism>
<keyword evidence="5" id="KW-1185">Reference proteome</keyword>
<dbReference type="EC" id="1.20.4.1" evidence="4"/>
<evidence type="ECO:0000313" key="5">
    <source>
        <dbReference type="Proteomes" id="UP000670776"/>
    </source>
</evidence>
<gene>
    <name evidence="4" type="primary">arsC</name>
    <name evidence="4" type="ORF">J8H85_01660</name>
</gene>
<dbReference type="EMBL" id="JAGJCB010000001">
    <property type="protein sequence ID" value="MBP0902521.1"/>
    <property type="molecule type" value="Genomic_DNA"/>
</dbReference>
<name>A0ABS4BPN4_9FLAO</name>